<gene>
    <name evidence="2" type="ORF">PF004_g10171</name>
</gene>
<feature type="chain" id="PRO_5026314212" description="Secreted protein" evidence="1">
    <location>
        <begin position="20"/>
        <end position="108"/>
    </location>
</feature>
<dbReference type="EMBL" id="QXGC01000520">
    <property type="protein sequence ID" value="KAE9231554.1"/>
    <property type="molecule type" value="Genomic_DNA"/>
</dbReference>
<evidence type="ECO:0000313" key="3">
    <source>
        <dbReference type="Proteomes" id="UP000476176"/>
    </source>
</evidence>
<accession>A0A6G0P1R3</accession>
<sequence>MRQGRRWCASGWLNWEGSAAVCWTRKVLWLWRCRARNEASRFRVVALRGPKGPKGLCTQQVAGATEQCSPSICEYQMTWATHAKRKRGSRLAQLKDAQAFRDLTSTLL</sequence>
<protein>
    <recommendedName>
        <fullName evidence="4">Secreted protein</fullName>
    </recommendedName>
</protein>
<proteinExistence type="predicted"/>
<keyword evidence="1" id="KW-0732">Signal</keyword>
<dbReference type="AlphaFoldDB" id="A0A6G0P1R3"/>
<organism evidence="2 3">
    <name type="scientific">Phytophthora fragariae</name>
    <dbReference type="NCBI Taxonomy" id="53985"/>
    <lineage>
        <taxon>Eukaryota</taxon>
        <taxon>Sar</taxon>
        <taxon>Stramenopiles</taxon>
        <taxon>Oomycota</taxon>
        <taxon>Peronosporomycetes</taxon>
        <taxon>Peronosporales</taxon>
        <taxon>Peronosporaceae</taxon>
        <taxon>Phytophthora</taxon>
    </lineage>
</organism>
<reference evidence="2 3" key="1">
    <citation type="submission" date="2018-09" db="EMBL/GenBank/DDBJ databases">
        <title>Genomic investigation of the strawberry pathogen Phytophthora fragariae indicates pathogenicity is determined by transcriptional variation in three key races.</title>
        <authorList>
            <person name="Adams T.M."/>
            <person name="Armitage A.D."/>
            <person name="Sobczyk M.K."/>
            <person name="Bates H.J."/>
            <person name="Dunwell J.M."/>
            <person name="Nellist C.F."/>
            <person name="Harrison R.J."/>
        </authorList>
    </citation>
    <scope>NUCLEOTIDE SEQUENCE [LARGE SCALE GENOMIC DNA]</scope>
    <source>
        <strain evidence="2 3">BC-23</strain>
    </source>
</reference>
<feature type="signal peptide" evidence="1">
    <location>
        <begin position="1"/>
        <end position="19"/>
    </location>
</feature>
<evidence type="ECO:0008006" key="4">
    <source>
        <dbReference type="Google" id="ProtNLM"/>
    </source>
</evidence>
<dbReference type="Proteomes" id="UP000476176">
    <property type="component" value="Unassembled WGS sequence"/>
</dbReference>
<name>A0A6G0P1R3_9STRA</name>
<comment type="caution">
    <text evidence="2">The sequence shown here is derived from an EMBL/GenBank/DDBJ whole genome shotgun (WGS) entry which is preliminary data.</text>
</comment>
<evidence type="ECO:0000256" key="1">
    <source>
        <dbReference type="SAM" id="SignalP"/>
    </source>
</evidence>
<evidence type="ECO:0000313" key="2">
    <source>
        <dbReference type="EMBL" id="KAE9231554.1"/>
    </source>
</evidence>